<sequence length="645" mass="73378">MCGEDVGRYEGIQRERESLRRFVEVKIKPNLGCFNLESLSLSSGSEKGFRLHVEWFPSSVLNSGKPVGMRWVLWAGCISFATARYIETLTIRPIPKTQCIVSSFLSRNSEQSNKIYVTNYPTIIQQILRKYELLSFRLSFSIGQYSQVEFGAETSTACRMMFNGSECFIPEQLHAPFGATLEVEFYNDGHQSDSMLEKRWKGLTAELGGLFSASLNQMNEMAVAIIDTRFDMDNQTNADSGIIKLKASLPREEICTENLTPWIKLLPCRSNSGLGSLIDPIQIFTREEYLALSVSASRKRENGSTKWDLWHQMTFVQRKEMSASASISLNTLYLSESDKRERMTACPLADKSSIFLDIVSHQKNGLVATPAHAFDEHFEESISLYETKLRSESNDELKSFSLKEPWIHFKAANSSNLILMEAQMVTAHRFVSGFGQVRGGLAVQIENKCQTCSIRIRYHDVIPWYLRLYFGTFQYKSVSRSIQNPSDSAEVFKYEFEPAHVRGRPHQLLIEAVLPPSTALIFSIQFEKAFLRLSEHPPDANRGFDIPAATVFVNLAQIDVQYQPLDTNATEALRFPRIIYTEPLLVALPTPDFSMPYNVITLTSTAIAFFIGTMLNTLLRKPPRYKTLLSRRQSGMKFWKKKKIE</sequence>
<reference evidence="2" key="1">
    <citation type="journal article" date="2011" name="PLoS Biol.">
        <title>Gene gain and loss during evolution of obligate parasitism in the white rust pathogen of Arabidopsis thaliana.</title>
        <authorList>
            <person name="Kemen E."/>
            <person name="Gardiner A."/>
            <person name="Schultz-Larsen T."/>
            <person name="Kemen A.C."/>
            <person name="Balmuth A.L."/>
            <person name="Robert-Seilaniantz A."/>
            <person name="Bailey K."/>
            <person name="Holub E."/>
            <person name="Studholme D.J."/>
            <person name="Maclean D."/>
            <person name="Jones J.D."/>
        </authorList>
    </citation>
    <scope>NUCLEOTIDE SEQUENCE</scope>
</reference>
<dbReference type="GO" id="GO:0016255">
    <property type="term" value="P:attachment of GPI anchor to protein"/>
    <property type="evidence" value="ECO:0007669"/>
    <property type="project" value="InterPro"/>
</dbReference>
<evidence type="ECO:0000256" key="1">
    <source>
        <dbReference type="SAM" id="Phobius"/>
    </source>
</evidence>
<dbReference type="InterPro" id="IPR007245">
    <property type="entry name" value="PIG-T"/>
</dbReference>
<keyword evidence="1" id="KW-0472">Membrane</keyword>
<dbReference type="PANTHER" id="PTHR12959">
    <property type="entry name" value="GPI TRANSAMIDASE COMPONENT PIG-T-RELATED"/>
    <property type="match status" value="1"/>
</dbReference>
<gene>
    <name evidence="2" type="primary">AlNc14C363G11022</name>
    <name evidence="2" type="ORF">ALNC14_124270</name>
</gene>
<evidence type="ECO:0000313" key="2">
    <source>
        <dbReference type="EMBL" id="CCA26283.1"/>
    </source>
</evidence>
<feature type="transmembrane region" description="Helical" evidence="1">
    <location>
        <begin position="599"/>
        <end position="619"/>
    </location>
</feature>
<name>F0WXT5_9STRA</name>
<accession>F0WXT5</accession>
<dbReference type="Pfam" id="PF04113">
    <property type="entry name" value="Gpi16"/>
    <property type="match status" value="2"/>
</dbReference>
<organism evidence="2">
    <name type="scientific">Albugo laibachii Nc14</name>
    <dbReference type="NCBI Taxonomy" id="890382"/>
    <lineage>
        <taxon>Eukaryota</taxon>
        <taxon>Sar</taxon>
        <taxon>Stramenopiles</taxon>
        <taxon>Oomycota</taxon>
        <taxon>Peronosporomycetes</taxon>
        <taxon>Albuginales</taxon>
        <taxon>Albuginaceae</taxon>
        <taxon>Albugo</taxon>
    </lineage>
</organism>
<protein>
    <submittedName>
        <fullName evidence="2">GPI transamidase component putative</fullName>
    </submittedName>
</protein>
<dbReference type="PANTHER" id="PTHR12959:SF11">
    <property type="entry name" value="GPI TRANSAMIDASE COMPONENT PIG-T"/>
    <property type="match status" value="1"/>
</dbReference>
<proteinExistence type="predicted"/>
<dbReference type="GO" id="GO:0042765">
    <property type="term" value="C:GPI-anchor transamidase complex"/>
    <property type="evidence" value="ECO:0007669"/>
    <property type="project" value="InterPro"/>
</dbReference>
<dbReference type="HOGENOM" id="CLU_021459_2_0_1"/>
<keyword evidence="1" id="KW-0812">Transmembrane</keyword>
<keyword evidence="1" id="KW-1133">Transmembrane helix</keyword>
<dbReference type="EMBL" id="FR824408">
    <property type="protein sequence ID" value="CCA26283.1"/>
    <property type="molecule type" value="Genomic_DNA"/>
</dbReference>
<dbReference type="AlphaFoldDB" id="F0WXT5"/>
<reference evidence="2" key="2">
    <citation type="submission" date="2011-02" db="EMBL/GenBank/DDBJ databases">
        <authorList>
            <person name="MacLean D."/>
        </authorList>
    </citation>
    <scope>NUCLEOTIDE SEQUENCE</scope>
</reference>